<comment type="caution">
    <text evidence="3">The sequence shown here is derived from an EMBL/GenBank/DDBJ whole genome shotgun (WGS) entry which is preliminary data.</text>
</comment>
<dbReference type="Proteomes" id="UP000295724">
    <property type="component" value="Unassembled WGS sequence"/>
</dbReference>
<dbReference type="OrthoDB" id="5242130at2"/>
<gene>
    <name evidence="3" type="ORF">C8D91_0538</name>
</gene>
<dbReference type="InterPro" id="IPR011042">
    <property type="entry name" value="6-blade_b-propeller_TolB-like"/>
</dbReference>
<dbReference type="PANTHER" id="PTHR24273:SF32">
    <property type="entry name" value="HYALIN"/>
    <property type="match status" value="1"/>
</dbReference>
<evidence type="ECO:0000313" key="4">
    <source>
        <dbReference type="Proteomes" id="UP000295724"/>
    </source>
</evidence>
<evidence type="ECO:0000259" key="2">
    <source>
        <dbReference type="PROSITE" id="PS50825"/>
    </source>
</evidence>
<dbReference type="Gene3D" id="2.120.10.30">
    <property type="entry name" value="TolB, C-terminal domain"/>
    <property type="match status" value="2"/>
</dbReference>
<dbReference type="PROSITE" id="PS50825">
    <property type="entry name" value="HYR"/>
    <property type="match status" value="1"/>
</dbReference>
<name>A0A4R6XZB0_9GAMM</name>
<keyword evidence="1" id="KW-0677">Repeat</keyword>
<accession>A0A4R6XZB0</accession>
<evidence type="ECO:0000313" key="3">
    <source>
        <dbReference type="EMBL" id="TDR23674.1"/>
    </source>
</evidence>
<evidence type="ECO:0000256" key="1">
    <source>
        <dbReference type="ARBA" id="ARBA00022737"/>
    </source>
</evidence>
<proteinExistence type="predicted"/>
<dbReference type="SUPFAM" id="SSF63829">
    <property type="entry name" value="Calcium-dependent phosphotriesterase"/>
    <property type="match status" value="2"/>
</dbReference>
<dbReference type="InterPro" id="IPR003410">
    <property type="entry name" value="HYR_dom"/>
</dbReference>
<keyword evidence="4" id="KW-1185">Reference proteome</keyword>
<dbReference type="RefSeq" id="WP_099017702.1">
    <property type="nucleotide sequence ID" value="NZ_NIHB01000001.1"/>
</dbReference>
<protein>
    <recommendedName>
        <fullName evidence="2">HYR domain-containing protein</fullName>
    </recommendedName>
</protein>
<organism evidence="3 4">
    <name type="scientific">Marinicella litoralis</name>
    <dbReference type="NCBI Taxonomy" id="644220"/>
    <lineage>
        <taxon>Bacteria</taxon>
        <taxon>Pseudomonadati</taxon>
        <taxon>Pseudomonadota</taxon>
        <taxon>Gammaproteobacteria</taxon>
        <taxon>Lysobacterales</taxon>
        <taxon>Marinicellaceae</taxon>
        <taxon>Marinicella</taxon>
    </lineage>
</organism>
<reference evidence="3 4" key="1">
    <citation type="submission" date="2019-03" db="EMBL/GenBank/DDBJ databases">
        <title>Genomic Encyclopedia of Type Strains, Phase IV (KMG-IV): sequencing the most valuable type-strain genomes for metagenomic binning, comparative biology and taxonomic classification.</title>
        <authorList>
            <person name="Goeker M."/>
        </authorList>
    </citation>
    <scope>NUCLEOTIDE SEQUENCE [LARGE SCALE GENOMIC DNA]</scope>
    <source>
        <strain evidence="3 4">DSM 25488</strain>
    </source>
</reference>
<sequence length="1698" mass="183049">MKRFLLITALVSYSLGWASEPKSAENNQLILGSGLVNISFPNHAQIENNIRSSCALGTPAISVPVVCQQFGSFTFNFGKDKITKLGLKDILMSGIDPFGLFNNRESLKKRILVGTGLMIAGASIVATCPPIPVEEGWSELSYFERIDRAQAFGYVPPDIHLLAHDVDVPTDPNSCTKTLDLAIDNNTHTVNNFGDFDAREFAYTTPFGSYPSATTKLAVASPALVNCLSSLTDLIDISTNVSFNVQQVDLDFVPNITLDDILDGLDDKIIAAVGFSDFELVALQQFNGWKNNYRSNYPGYCNNDTCQFEHGVNRVVFDADINPASWGNLLSNVTYFQEVEVHEYFDPVITAFPLTVTLEALEIGGTRVSKYPPRSFVGNPPEDRNYTFNKSWLGVVDNCDQNPVIEMEVPDFLPLGIHDFPVTVTDRVGNQVNDFVQIIVDDTIPPDLEPKKPLGILVPDGTTAIGFNDPGIGCDAFLCEGSPPTVEIYPPTYFDFGSLTPDVDCEMDNVLNLIGCDGSLLPVNDMSLVNWQITDPSGNVSALTQQVYVREESINQAPTTPNQSYVIGQDQAIQIPLNAEDGDFDPLMFSVLGQPTHGNVDGDPEAVFQTRFNTTGLLASSNGMASVDNFNVGQSGLLVSSAAEQRVYLFLRGSVGELINRYDLGQVIAGGITPNAITFGEGKQAEDSSGNLSQVLRNKSLWIGDWQNRKVYLYNYNDLSNQATVVELLTLPAGLQTPVGITADRSGSTVKLVIADSSDQQLWRFDVNANTQTLLSTSSYEGVGIIPDHVDFSGNSSEVFVSSKVDKAVVKYNFSLGVLGSWPIDNLLDDPDGEDPALPVLQDAVDFVVQSDGFSFQLNWFDATEFKLVETVFQTNAPNTEPTIQSTFRMPYFVEILALEETTQNGITQFVMLAEGDLGQQYLIRYDLQGRIDAITSLYSGQSLNPIPPTSNTSYVDIALKDNGDVLLLDQGNNNNFPSIVAIQLNTGVDAYQYVTGNMVVDFLGNDALPSKAIDISGNQVVVMGTKSIGTYQLGQGAGQGQVLVDFSAAINQYADLAISDGGVVYASDTGNNQVDSFDSSTGAFLQSIGAGDLDFNAEPQYGRLFYDNVLNKLWVSDFAEIFYPDLGTNGETHRMPRLLGFGPTGNLLDVLKPEGTPGEFFSFLEPGDFGTITAIAAGDEDRFYVAEAQPLNRLHVFDSQIFVEVSCEGGPDNLVCNLLGYTPNLGYVGSESMTVIASDPFGAASNEAVVDLTIINDTEAPVVSCPAAIEVQANSTLGYMANLAEPDKEVDAAMRSFLLGASHTENTDLPPVIISNDIPQELLLGENTITFIGIDGSNNQGQCQSSITVVDTLAPVFSDIPVLTFEAIGPLSDLSALGVDAPEVNDNSSINNLVVIGETLLPVGTNRVTWQATDIAGNLSQTIQIIEVVDSTPPVISGVVDATQHSNDTLTAISYVMPEATDLVSSEMNFNCLPATGTMVSQGEQAVSCHATDEANNQSNRTFLVSVFGDADFFEVSANQYSDTINGGNTDISITQASGLLYLVYDAPTPEQGLTLGLMSENPNRGPMNQLSLSACQGQYNIPSLNFEDLLFDDITERFGDRVTVSCNAQGQASKISSLVGNFTVELLVVEPPVDTTVELDLSAGNEISLAGLTLTANSDNASDSEIRVYGKTFILAPGSSMNLYGADDLIYRHGFE</sequence>
<feature type="domain" description="HYR" evidence="2">
    <location>
        <begin position="1257"/>
        <end position="1352"/>
    </location>
</feature>
<dbReference type="PANTHER" id="PTHR24273">
    <property type="entry name" value="FI04643P-RELATED"/>
    <property type="match status" value="1"/>
</dbReference>
<dbReference type="EMBL" id="SNZB01000001">
    <property type="protein sequence ID" value="TDR23674.1"/>
    <property type="molecule type" value="Genomic_DNA"/>
</dbReference>